<dbReference type="EMBL" id="MU839838">
    <property type="protein sequence ID" value="KAK1752900.1"/>
    <property type="molecule type" value="Genomic_DNA"/>
</dbReference>
<dbReference type="AlphaFoldDB" id="A0AAJ0B726"/>
<accession>A0AAJ0B726</accession>
<evidence type="ECO:0000256" key="2">
    <source>
        <dbReference type="SAM" id="SignalP"/>
    </source>
</evidence>
<keyword evidence="4" id="KW-1185">Reference proteome</keyword>
<keyword evidence="2" id="KW-0732">Signal</keyword>
<dbReference type="Gene3D" id="2.60.20.10">
    <property type="entry name" value="Crystallins"/>
    <property type="match status" value="1"/>
</dbReference>
<name>A0AAJ0B726_9PEZI</name>
<feature type="chain" id="PRO_5042519915" evidence="2">
    <location>
        <begin position="19"/>
        <end position="136"/>
    </location>
</feature>
<gene>
    <name evidence="3" type="ORF">QBC47DRAFT_404260</name>
</gene>
<feature type="signal peptide" evidence="2">
    <location>
        <begin position="1"/>
        <end position="18"/>
    </location>
</feature>
<proteinExistence type="predicted"/>
<reference evidence="3" key="1">
    <citation type="submission" date="2023-06" db="EMBL/GenBank/DDBJ databases">
        <title>Genome-scale phylogeny and comparative genomics of the fungal order Sordariales.</title>
        <authorList>
            <consortium name="Lawrence Berkeley National Laboratory"/>
            <person name="Hensen N."/>
            <person name="Bonometti L."/>
            <person name="Westerberg I."/>
            <person name="Brannstrom I.O."/>
            <person name="Guillou S."/>
            <person name="Cros-Aarteil S."/>
            <person name="Calhoun S."/>
            <person name="Haridas S."/>
            <person name="Kuo A."/>
            <person name="Mondo S."/>
            <person name="Pangilinan J."/>
            <person name="Riley R."/>
            <person name="Labutti K."/>
            <person name="Andreopoulos B."/>
            <person name="Lipzen A."/>
            <person name="Chen C."/>
            <person name="Yanf M."/>
            <person name="Daum C."/>
            <person name="Ng V."/>
            <person name="Clum A."/>
            <person name="Steindorff A."/>
            <person name="Ohm R."/>
            <person name="Martin F."/>
            <person name="Silar P."/>
            <person name="Natvig D."/>
            <person name="Lalanne C."/>
            <person name="Gautier V."/>
            <person name="Ament-Velasquez S.L."/>
            <person name="Kruys A."/>
            <person name="Hutchinson M.I."/>
            <person name="Powell A.J."/>
            <person name="Barry K."/>
            <person name="Miller A.N."/>
            <person name="Grigoriev I.V."/>
            <person name="Debuchy R."/>
            <person name="Gladieux P."/>
            <person name="Thoren M.H."/>
            <person name="Johannesson H."/>
        </authorList>
    </citation>
    <scope>NUCLEOTIDE SEQUENCE</scope>
    <source>
        <strain evidence="3">PSN4</strain>
    </source>
</reference>
<feature type="region of interest" description="Disordered" evidence="1">
    <location>
        <begin position="116"/>
        <end position="136"/>
    </location>
</feature>
<evidence type="ECO:0000313" key="4">
    <source>
        <dbReference type="Proteomes" id="UP001239445"/>
    </source>
</evidence>
<comment type="caution">
    <text evidence="3">The sequence shown here is derived from an EMBL/GenBank/DDBJ whole genome shotgun (WGS) entry which is preliminary data.</text>
</comment>
<sequence>MKLSVVFATFSAAVLASALPADLTTSADRDRKYNITFCKKEDYYDCYQPSDVYTGTCYQLDSDYNNRIESVKHGRKVNCYYYTKRNCKGDSLYGSGDFQSLPSNWKDQITSWYCEEDTSSTGDRDRGRGDGRDRHD</sequence>
<protein>
    <submittedName>
        <fullName evidence="3">Uncharacterized protein</fullName>
    </submittedName>
</protein>
<dbReference type="Proteomes" id="UP001239445">
    <property type="component" value="Unassembled WGS sequence"/>
</dbReference>
<organism evidence="3 4">
    <name type="scientific">Echria macrotheca</name>
    <dbReference type="NCBI Taxonomy" id="438768"/>
    <lineage>
        <taxon>Eukaryota</taxon>
        <taxon>Fungi</taxon>
        <taxon>Dikarya</taxon>
        <taxon>Ascomycota</taxon>
        <taxon>Pezizomycotina</taxon>
        <taxon>Sordariomycetes</taxon>
        <taxon>Sordariomycetidae</taxon>
        <taxon>Sordariales</taxon>
        <taxon>Schizotheciaceae</taxon>
        <taxon>Echria</taxon>
    </lineage>
</organism>
<evidence type="ECO:0000313" key="3">
    <source>
        <dbReference type="EMBL" id="KAK1752900.1"/>
    </source>
</evidence>
<feature type="compositionally biased region" description="Basic and acidic residues" evidence="1">
    <location>
        <begin position="122"/>
        <end position="136"/>
    </location>
</feature>
<evidence type="ECO:0000256" key="1">
    <source>
        <dbReference type="SAM" id="MobiDB-lite"/>
    </source>
</evidence>